<dbReference type="InterPro" id="IPR051035">
    <property type="entry name" value="Mito_inheritance_9"/>
</dbReference>
<evidence type="ECO:0000256" key="3">
    <source>
        <dbReference type="ARBA" id="ARBA00016197"/>
    </source>
</evidence>
<reference evidence="7 8" key="1">
    <citation type="journal article" date="2018" name="Sci. Rep.">
        <title>Genome sequence of the cauliflower mushroom Sparassis crispa (Hanabiratake) and its association with beneficial usage.</title>
        <authorList>
            <person name="Kiyama R."/>
            <person name="Furutani Y."/>
            <person name="Kawaguchi K."/>
            <person name="Nakanishi T."/>
        </authorList>
    </citation>
    <scope>NUCLEOTIDE SEQUENCE [LARGE SCALE GENOMIC DNA]</scope>
</reference>
<organism evidence="7 8">
    <name type="scientific">Sparassis crispa</name>
    <dbReference type="NCBI Taxonomy" id="139825"/>
    <lineage>
        <taxon>Eukaryota</taxon>
        <taxon>Fungi</taxon>
        <taxon>Dikarya</taxon>
        <taxon>Basidiomycota</taxon>
        <taxon>Agaricomycotina</taxon>
        <taxon>Agaricomycetes</taxon>
        <taxon>Polyporales</taxon>
        <taxon>Sparassidaceae</taxon>
        <taxon>Sparassis</taxon>
    </lineage>
</organism>
<dbReference type="GeneID" id="38774153"/>
<comment type="subcellular location">
    <subcellularLocation>
        <location evidence="1">Mitochondrion</location>
    </subcellularLocation>
</comment>
<keyword evidence="4" id="KW-0809">Transit peptide</keyword>
<protein>
    <recommendedName>
        <fullName evidence="3">Altered inheritance of mitochondria protein 9, mitochondrial</fullName>
    </recommendedName>
    <alternativeName>
        <fullName evidence="6">Found in mitochondrial proteome protein 29</fullName>
    </alternativeName>
</protein>
<evidence type="ECO:0000256" key="1">
    <source>
        <dbReference type="ARBA" id="ARBA00004173"/>
    </source>
</evidence>
<evidence type="ECO:0000313" key="7">
    <source>
        <dbReference type="EMBL" id="GBE77236.1"/>
    </source>
</evidence>
<name>A0A401G4X8_9APHY</name>
<dbReference type="GO" id="GO:0005739">
    <property type="term" value="C:mitochondrion"/>
    <property type="evidence" value="ECO:0007669"/>
    <property type="project" value="UniProtKB-SubCell"/>
</dbReference>
<dbReference type="EMBL" id="BFAD01000001">
    <property type="protein sequence ID" value="GBE77236.1"/>
    <property type="molecule type" value="Genomic_DNA"/>
</dbReference>
<accession>A0A401G4X8</accession>
<dbReference type="AlphaFoldDB" id="A0A401G4X8"/>
<dbReference type="RefSeq" id="XP_027608149.1">
    <property type="nucleotide sequence ID" value="XM_027752348.1"/>
</dbReference>
<evidence type="ECO:0000256" key="4">
    <source>
        <dbReference type="ARBA" id="ARBA00022946"/>
    </source>
</evidence>
<evidence type="ECO:0000313" key="8">
    <source>
        <dbReference type="Proteomes" id="UP000287166"/>
    </source>
</evidence>
<comment type="similarity">
    <text evidence="2">Belongs to the AIM9 family.</text>
</comment>
<comment type="caution">
    <text evidence="7">The sequence shown here is derived from an EMBL/GenBank/DDBJ whole genome shotgun (WGS) entry which is preliminary data.</text>
</comment>
<dbReference type="Proteomes" id="UP000287166">
    <property type="component" value="Unassembled WGS sequence"/>
</dbReference>
<evidence type="ECO:0000256" key="6">
    <source>
        <dbReference type="ARBA" id="ARBA00031849"/>
    </source>
</evidence>
<dbReference type="SUPFAM" id="SSF56112">
    <property type="entry name" value="Protein kinase-like (PK-like)"/>
    <property type="match status" value="1"/>
</dbReference>
<sequence>MFAPRSNVVQMLTARRTAVRRHHMATGTNIEQIPFLRKIVMPLDRYFLNSAWNVIAVGRMLEGDMTRLMANIDTGALAYAAAHAICTTSIPRLTFLDVGSYNRIFLLSFPNGEQVVARVPFPQNLIQDKISSEIATMTFARYYCNIPCPRVLGWSSTPSNPVGSPYILMDHAPGIPPFAKFYKETQDRRLKILDSLAKLHACFARPLPFSQFGSIYFALDVIARNRGDIDLSDPSMYRIGPYLRGPTSDMDIGGRLVYSAESSSNIVHFWKGCLSQERAAVLSRWGTDKNTMITPPDHPYPRLGSRTFTLGDFLEISSTLQTIISRITLPRDPALLAPCLVSTDYAFRNIFVDVNTLEVTSFLDWDDVSVMPFVLCTRFPEDISWSYGAPPSWAQTGRFDFVPNDDPPLPGEEYQGEIERQQQRAYYKDRLKEYDHRFTDKLWDMRKEPLKIQEVVTHGWVYWLARSRWISSHRSD</sequence>
<dbReference type="STRING" id="139825.A0A401G4X8"/>
<evidence type="ECO:0000256" key="5">
    <source>
        <dbReference type="ARBA" id="ARBA00023128"/>
    </source>
</evidence>
<dbReference type="PANTHER" id="PTHR36091">
    <property type="entry name" value="ALTERED INHERITANCE OF MITOCHONDRIA PROTEIN 9, MITOCHONDRIAL"/>
    <property type="match status" value="1"/>
</dbReference>
<dbReference type="PANTHER" id="PTHR36091:SF1">
    <property type="entry name" value="ALTERED INHERITANCE OF MITOCHONDRIA PROTEIN 9, MITOCHONDRIAL"/>
    <property type="match status" value="1"/>
</dbReference>
<dbReference type="OrthoDB" id="2968323at2759"/>
<keyword evidence="8" id="KW-1185">Reference proteome</keyword>
<proteinExistence type="inferred from homology"/>
<dbReference type="InParanoid" id="A0A401G4X8"/>
<dbReference type="InterPro" id="IPR011009">
    <property type="entry name" value="Kinase-like_dom_sf"/>
</dbReference>
<evidence type="ECO:0000256" key="2">
    <source>
        <dbReference type="ARBA" id="ARBA00005543"/>
    </source>
</evidence>
<gene>
    <name evidence="7" type="ORF">SCP_0101090</name>
</gene>
<keyword evidence="5" id="KW-0496">Mitochondrion</keyword>